<keyword evidence="2" id="KW-1185">Reference proteome</keyword>
<evidence type="ECO:0000313" key="2">
    <source>
        <dbReference type="Proteomes" id="UP001603857"/>
    </source>
</evidence>
<dbReference type="Proteomes" id="UP001603857">
    <property type="component" value="Unassembled WGS sequence"/>
</dbReference>
<comment type="caution">
    <text evidence="1">The sequence shown here is derived from an EMBL/GenBank/DDBJ whole genome shotgun (WGS) entry which is preliminary data.</text>
</comment>
<reference evidence="1 2" key="1">
    <citation type="submission" date="2024-08" db="EMBL/GenBank/DDBJ databases">
        <title>Insights into the chromosomal genome structure of Flemingia macrophylla.</title>
        <authorList>
            <person name="Ding Y."/>
            <person name="Zhao Y."/>
            <person name="Bi W."/>
            <person name="Wu M."/>
            <person name="Zhao G."/>
            <person name="Gong Y."/>
            <person name="Li W."/>
            <person name="Zhang P."/>
        </authorList>
    </citation>
    <scope>NUCLEOTIDE SEQUENCE [LARGE SCALE GENOMIC DNA]</scope>
    <source>
        <strain evidence="1">DYQJB</strain>
        <tissue evidence="1">Leaf</tissue>
    </source>
</reference>
<proteinExistence type="predicted"/>
<dbReference type="EMBL" id="JBGMDY010000006">
    <property type="protein sequence ID" value="KAL2330332.1"/>
    <property type="molecule type" value="Genomic_DNA"/>
</dbReference>
<organism evidence="1 2">
    <name type="scientific">Flemingia macrophylla</name>
    <dbReference type="NCBI Taxonomy" id="520843"/>
    <lineage>
        <taxon>Eukaryota</taxon>
        <taxon>Viridiplantae</taxon>
        <taxon>Streptophyta</taxon>
        <taxon>Embryophyta</taxon>
        <taxon>Tracheophyta</taxon>
        <taxon>Spermatophyta</taxon>
        <taxon>Magnoliopsida</taxon>
        <taxon>eudicotyledons</taxon>
        <taxon>Gunneridae</taxon>
        <taxon>Pentapetalae</taxon>
        <taxon>rosids</taxon>
        <taxon>fabids</taxon>
        <taxon>Fabales</taxon>
        <taxon>Fabaceae</taxon>
        <taxon>Papilionoideae</taxon>
        <taxon>50 kb inversion clade</taxon>
        <taxon>NPAAA clade</taxon>
        <taxon>indigoferoid/millettioid clade</taxon>
        <taxon>Phaseoleae</taxon>
        <taxon>Flemingia</taxon>
    </lineage>
</organism>
<accession>A0ABD1M3Y5</accession>
<dbReference type="AlphaFoldDB" id="A0ABD1M3Y5"/>
<sequence length="52" mass="6113">MQFFEDYFSLTIEVVVQLQPQCSEKVERDSGVVSFTTRLLVPTWRIDYLIGK</sequence>
<protein>
    <submittedName>
        <fullName evidence="1">Uncharacterized protein</fullName>
    </submittedName>
</protein>
<gene>
    <name evidence="1" type="ORF">Fmac_017913</name>
</gene>
<evidence type="ECO:0000313" key="1">
    <source>
        <dbReference type="EMBL" id="KAL2330332.1"/>
    </source>
</evidence>
<name>A0ABD1M3Y5_9FABA</name>